<dbReference type="Gene3D" id="3.30.450.40">
    <property type="match status" value="1"/>
</dbReference>
<name>G7V5H4_THELD</name>
<dbReference type="InterPro" id="IPR000160">
    <property type="entry name" value="GGDEF_dom"/>
</dbReference>
<evidence type="ECO:0000259" key="2">
    <source>
        <dbReference type="PROSITE" id="PS50112"/>
    </source>
</evidence>
<dbReference type="SMART" id="SM00065">
    <property type="entry name" value="GAF"/>
    <property type="match status" value="1"/>
</dbReference>
<dbReference type="PROSITE" id="PS50113">
    <property type="entry name" value="PAC"/>
    <property type="match status" value="1"/>
</dbReference>
<dbReference type="InterPro" id="IPR013656">
    <property type="entry name" value="PAS_4"/>
</dbReference>
<gene>
    <name evidence="5" type="ordered locus">Tlie_0055</name>
</gene>
<dbReference type="InterPro" id="IPR050469">
    <property type="entry name" value="Diguanylate_Cyclase"/>
</dbReference>
<dbReference type="eggNOG" id="COG2199">
    <property type="taxonomic scope" value="Bacteria"/>
</dbReference>
<dbReference type="InterPro" id="IPR000014">
    <property type="entry name" value="PAS"/>
</dbReference>
<keyword evidence="1" id="KW-0175">Coiled coil</keyword>
<reference evidence="5 6" key="2">
    <citation type="journal article" date="2012" name="Stand. Genomic Sci.">
        <title>Genome sequence of the moderately thermophilic, amino-acid-degrading and sulfur-reducing bacterium Thermovirga lienii type strain (Cas60314(T)).</title>
        <authorList>
            <person name="Goker M."/>
            <person name="Saunders E."/>
            <person name="Lapidus A."/>
            <person name="Nolan M."/>
            <person name="Lucas S."/>
            <person name="Hammon N."/>
            <person name="Deshpande S."/>
            <person name="Cheng J.F."/>
            <person name="Han C."/>
            <person name="Tapia R."/>
            <person name="Goodwin L.A."/>
            <person name="Pitluck S."/>
            <person name="Liolios K."/>
            <person name="Mavromatis K."/>
            <person name="Pagani I."/>
            <person name="Ivanova N."/>
            <person name="Mikhailova N."/>
            <person name="Pati A."/>
            <person name="Chen A."/>
            <person name="Palaniappan K."/>
            <person name="Land M."/>
            <person name="Chang Y.J."/>
            <person name="Jeffries C.D."/>
            <person name="Brambilla E.M."/>
            <person name="Rohde M."/>
            <person name="Spring S."/>
            <person name="Detter J.C."/>
            <person name="Woyke T."/>
            <person name="Bristow J."/>
            <person name="Eisen J.A."/>
            <person name="Markowitz V."/>
            <person name="Hugenholtz P."/>
            <person name="Kyrpides N.C."/>
            <person name="Klenk H.P."/>
        </authorList>
    </citation>
    <scope>NUCLEOTIDE SEQUENCE [LARGE SCALE GENOMIC DNA]</scope>
    <source>
        <strain evidence="6">ATCC BAA-1197 / DSM 17291 / Cas60314</strain>
    </source>
</reference>
<dbReference type="PROSITE" id="PS50112">
    <property type="entry name" value="PAS"/>
    <property type="match status" value="1"/>
</dbReference>
<sequence>MGVLDDLGSLGEITLEEFLDKIPVPIFMLNKDHQFIAWNSSWETLTGILRESILGKTWESLDFYDPPRPLLADLILDGADTEKIRSFYGEACHPSPLNDGGWEGEIFLHTIKGGTWLKFAACPIKDKEGNIIGAIETLMDISEMKEKEFKLQKYSDRLELLNKIVRELSSEDSLQGLFDRLLSLLKERLDYPNITILAQDPTESEVSLSIVAATYLDKGLFREMSQKLRESGKGLTYEAAKERKIINTSSVDESKEYFPFLEETKSELDVPILFSEKLLGVICVEGTSPFDEDDEKIFQLLADQLGVLWKEIEGKEIIKRQTTMDQLTNLPNRFLLFSRLKEEQNRLLRYGGRMALAMMDLVGFKAINDNLGHFVGDKVLREIGKALKSTLRESDFCARFGGDEFVILFPCVPHEEVLTAISRLRSALSEIRIEELPDGYPIEADFGLAFYPDDGKNLTALLQLADQRMYEEKRRMQRLRGL</sequence>
<evidence type="ECO:0000256" key="1">
    <source>
        <dbReference type="SAM" id="Coils"/>
    </source>
</evidence>
<dbReference type="PANTHER" id="PTHR45138:SF9">
    <property type="entry name" value="DIGUANYLATE CYCLASE DGCM-RELATED"/>
    <property type="match status" value="1"/>
</dbReference>
<keyword evidence="6" id="KW-1185">Reference proteome</keyword>
<feature type="domain" description="GGDEF" evidence="4">
    <location>
        <begin position="352"/>
        <end position="482"/>
    </location>
</feature>
<dbReference type="KEGG" id="tli:Tlie_0055"/>
<dbReference type="SMART" id="SM00267">
    <property type="entry name" value="GGDEF"/>
    <property type="match status" value="1"/>
</dbReference>
<dbReference type="EMBL" id="CP003096">
    <property type="protein sequence ID" value="AER65801.1"/>
    <property type="molecule type" value="Genomic_DNA"/>
</dbReference>
<dbReference type="InterPro" id="IPR043128">
    <property type="entry name" value="Rev_trsase/Diguanyl_cyclase"/>
</dbReference>
<dbReference type="PANTHER" id="PTHR45138">
    <property type="entry name" value="REGULATORY COMPONENTS OF SENSORY TRANSDUCTION SYSTEM"/>
    <property type="match status" value="1"/>
</dbReference>
<dbReference type="SUPFAM" id="SSF55785">
    <property type="entry name" value="PYP-like sensor domain (PAS domain)"/>
    <property type="match status" value="1"/>
</dbReference>
<evidence type="ECO:0000259" key="3">
    <source>
        <dbReference type="PROSITE" id="PS50113"/>
    </source>
</evidence>
<dbReference type="CDD" id="cd00130">
    <property type="entry name" value="PAS"/>
    <property type="match status" value="1"/>
</dbReference>
<dbReference type="Pfam" id="PF01590">
    <property type="entry name" value="GAF"/>
    <property type="match status" value="1"/>
</dbReference>
<evidence type="ECO:0000259" key="4">
    <source>
        <dbReference type="PROSITE" id="PS50887"/>
    </source>
</evidence>
<dbReference type="InterPro" id="IPR029016">
    <property type="entry name" value="GAF-like_dom_sf"/>
</dbReference>
<dbReference type="NCBIfam" id="TIGR00254">
    <property type="entry name" value="GGDEF"/>
    <property type="match status" value="1"/>
</dbReference>
<evidence type="ECO:0000313" key="5">
    <source>
        <dbReference type="EMBL" id="AER65801.1"/>
    </source>
</evidence>
<dbReference type="Gene3D" id="3.30.70.270">
    <property type="match status" value="1"/>
</dbReference>
<dbReference type="Proteomes" id="UP000005868">
    <property type="component" value="Chromosome"/>
</dbReference>
<protein>
    <submittedName>
        <fullName evidence="5">Diguanylate cyclase with PAS/PAC and GAF sensors</fullName>
    </submittedName>
</protein>
<proteinExistence type="predicted"/>
<dbReference type="GO" id="GO:0052621">
    <property type="term" value="F:diguanylate cyclase activity"/>
    <property type="evidence" value="ECO:0007669"/>
    <property type="project" value="TreeGrafter"/>
</dbReference>
<dbReference type="Pfam" id="PF00990">
    <property type="entry name" value="GGDEF"/>
    <property type="match status" value="1"/>
</dbReference>
<dbReference type="eggNOG" id="COG2203">
    <property type="taxonomic scope" value="Bacteria"/>
</dbReference>
<dbReference type="HOGENOM" id="CLU_566108_0_0_0"/>
<dbReference type="InterPro" id="IPR029787">
    <property type="entry name" value="Nucleotide_cyclase"/>
</dbReference>
<dbReference type="CDD" id="cd01949">
    <property type="entry name" value="GGDEF"/>
    <property type="match status" value="1"/>
</dbReference>
<dbReference type="InterPro" id="IPR000700">
    <property type="entry name" value="PAS-assoc_C"/>
</dbReference>
<accession>G7V5H4</accession>
<dbReference type="STRING" id="580340.Tlie_0055"/>
<dbReference type="SUPFAM" id="SSF55781">
    <property type="entry name" value="GAF domain-like"/>
    <property type="match status" value="1"/>
</dbReference>
<dbReference type="Gene3D" id="3.30.450.20">
    <property type="entry name" value="PAS domain"/>
    <property type="match status" value="1"/>
</dbReference>
<dbReference type="SUPFAM" id="SSF55073">
    <property type="entry name" value="Nucleotide cyclase"/>
    <property type="match status" value="1"/>
</dbReference>
<feature type="coiled-coil region" evidence="1">
    <location>
        <begin position="144"/>
        <end position="171"/>
    </location>
</feature>
<dbReference type="PROSITE" id="PS50887">
    <property type="entry name" value="GGDEF"/>
    <property type="match status" value="1"/>
</dbReference>
<dbReference type="AlphaFoldDB" id="G7V5H4"/>
<dbReference type="Pfam" id="PF08448">
    <property type="entry name" value="PAS_4"/>
    <property type="match status" value="1"/>
</dbReference>
<feature type="domain" description="PAS" evidence="2">
    <location>
        <begin position="11"/>
        <end position="66"/>
    </location>
</feature>
<evidence type="ECO:0000313" key="6">
    <source>
        <dbReference type="Proteomes" id="UP000005868"/>
    </source>
</evidence>
<reference evidence="6" key="1">
    <citation type="submission" date="2011-10" db="EMBL/GenBank/DDBJ databases">
        <title>The complete genome of chromosome of Thermovirga lienii DSM 17291.</title>
        <authorList>
            <consortium name="US DOE Joint Genome Institute (JGI-PGF)"/>
            <person name="Lucas S."/>
            <person name="Copeland A."/>
            <person name="Lapidus A."/>
            <person name="Glavina del Rio T."/>
            <person name="Dalin E."/>
            <person name="Tice H."/>
            <person name="Bruce D."/>
            <person name="Goodwin L."/>
            <person name="Pitluck S."/>
            <person name="Peters L."/>
            <person name="Mikhailova N."/>
            <person name="Saunders E."/>
            <person name="Kyrpides N."/>
            <person name="Mavromatis K."/>
            <person name="Ivanova N."/>
            <person name="Last F.I."/>
            <person name="Brettin T."/>
            <person name="Detter J.C."/>
            <person name="Han C."/>
            <person name="Larimer F."/>
            <person name="Land M."/>
            <person name="Hauser L."/>
            <person name="Markowitz V."/>
            <person name="Cheng J.-F."/>
            <person name="Hugenholtz P."/>
            <person name="Woyke T."/>
            <person name="Wu D."/>
            <person name="Spring S."/>
            <person name="Schroeder M."/>
            <person name="Brambilla E.-M."/>
            <person name="Klenk H.-P."/>
            <person name="Eisen J.A."/>
        </authorList>
    </citation>
    <scope>NUCLEOTIDE SEQUENCE [LARGE SCALE GENOMIC DNA]</scope>
    <source>
        <strain evidence="6">ATCC BAA-1197 / DSM 17291 / Cas60314</strain>
    </source>
</reference>
<feature type="domain" description="PAC" evidence="3">
    <location>
        <begin position="102"/>
        <end position="153"/>
    </location>
</feature>
<dbReference type="InterPro" id="IPR035965">
    <property type="entry name" value="PAS-like_dom_sf"/>
</dbReference>
<organism evidence="5 6">
    <name type="scientific">Thermovirga lienii (strain ATCC BAA-1197 / DSM 17291 / Cas60314)</name>
    <dbReference type="NCBI Taxonomy" id="580340"/>
    <lineage>
        <taxon>Bacteria</taxon>
        <taxon>Thermotogati</taxon>
        <taxon>Synergistota</taxon>
        <taxon>Synergistia</taxon>
        <taxon>Synergistales</taxon>
        <taxon>Thermovirgaceae</taxon>
        <taxon>Thermovirga</taxon>
    </lineage>
</organism>
<dbReference type="InterPro" id="IPR003018">
    <property type="entry name" value="GAF"/>
</dbReference>